<dbReference type="Proteomes" id="UP000037751">
    <property type="component" value="Unassembled WGS sequence"/>
</dbReference>
<dbReference type="STRING" id="77020.A0A0N0RS07"/>
<evidence type="ECO:0008006" key="3">
    <source>
        <dbReference type="Google" id="ProtNLM"/>
    </source>
</evidence>
<accession>A0A0N0RS07</accession>
<dbReference type="CDD" id="cd02440">
    <property type="entry name" value="AdoMet_MTases"/>
    <property type="match status" value="1"/>
</dbReference>
<proteinExistence type="predicted"/>
<evidence type="ECO:0000313" key="1">
    <source>
        <dbReference type="EMBL" id="KOS12945.1"/>
    </source>
</evidence>
<dbReference type="PANTHER" id="PTHR42912">
    <property type="entry name" value="METHYLTRANSFERASE"/>
    <property type="match status" value="1"/>
</dbReference>
<dbReference type="Gene3D" id="3.40.50.150">
    <property type="entry name" value="Vaccinia Virus protein VP39"/>
    <property type="match status" value="1"/>
</dbReference>
<gene>
    <name evidence="1" type="ORF">Malapachy_0544</name>
</gene>
<dbReference type="InterPro" id="IPR029063">
    <property type="entry name" value="SAM-dependent_MTases_sf"/>
</dbReference>
<organism evidence="1 2">
    <name type="scientific">Malassezia pachydermatis</name>
    <dbReference type="NCBI Taxonomy" id="77020"/>
    <lineage>
        <taxon>Eukaryota</taxon>
        <taxon>Fungi</taxon>
        <taxon>Dikarya</taxon>
        <taxon>Basidiomycota</taxon>
        <taxon>Ustilaginomycotina</taxon>
        <taxon>Malasseziomycetes</taxon>
        <taxon>Malasseziales</taxon>
        <taxon>Malasseziaceae</taxon>
        <taxon>Malassezia</taxon>
    </lineage>
</organism>
<keyword evidence="2" id="KW-1185">Reference proteome</keyword>
<comment type="caution">
    <text evidence="1">The sequence shown here is derived from an EMBL/GenBank/DDBJ whole genome shotgun (WGS) entry which is preliminary data.</text>
</comment>
<dbReference type="GeneID" id="28726935"/>
<dbReference type="InterPro" id="IPR050508">
    <property type="entry name" value="Methyltransf_Superfamily"/>
</dbReference>
<evidence type="ECO:0000313" key="2">
    <source>
        <dbReference type="Proteomes" id="UP000037751"/>
    </source>
</evidence>
<dbReference type="OrthoDB" id="66144at2759"/>
<protein>
    <recommendedName>
        <fullName evidence="3">Methyltransferase type 11 domain-containing protein</fullName>
    </recommendedName>
</protein>
<dbReference type="EMBL" id="LGAV01000008">
    <property type="protein sequence ID" value="KOS12945.1"/>
    <property type="molecule type" value="Genomic_DNA"/>
</dbReference>
<dbReference type="VEuPathDB" id="FungiDB:Malapachy_0544"/>
<name>A0A0N0RS07_9BASI</name>
<dbReference type="Pfam" id="PF13489">
    <property type="entry name" value="Methyltransf_23"/>
    <property type="match status" value="1"/>
</dbReference>
<dbReference type="GO" id="GO:0008168">
    <property type="term" value="F:methyltransferase activity"/>
    <property type="evidence" value="ECO:0007669"/>
    <property type="project" value="TreeGrafter"/>
</dbReference>
<dbReference type="PANTHER" id="PTHR42912:SF95">
    <property type="entry name" value="METHYLTRANSFERASE TYPE 11 DOMAIN-CONTAINING PROTEIN"/>
    <property type="match status" value="1"/>
</dbReference>
<dbReference type="AlphaFoldDB" id="A0A0N0RS07"/>
<dbReference type="RefSeq" id="XP_017990577.1">
    <property type="nucleotide sequence ID" value="XM_018135060.1"/>
</dbReference>
<dbReference type="SUPFAM" id="SSF53335">
    <property type="entry name" value="S-adenosyl-L-methionine-dependent methyltransferases"/>
    <property type="match status" value="1"/>
</dbReference>
<reference evidence="1 2" key="1">
    <citation type="submission" date="2015-07" db="EMBL/GenBank/DDBJ databases">
        <title>Draft Genome Sequence of Malassezia furfur CBS1878 and Malassezia pachydermatis CBS1879.</title>
        <authorList>
            <person name="Triana S."/>
            <person name="Ohm R."/>
            <person name="Gonzalez A."/>
            <person name="DeCock H."/>
            <person name="Restrepo S."/>
            <person name="Celis A."/>
        </authorList>
    </citation>
    <scope>NUCLEOTIDE SEQUENCE [LARGE SCALE GENOMIC DNA]</scope>
    <source>
        <strain evidence="1 2">CBS 1879</strain>
    </source>
</reference>
<sequence length="276" mass="31432">MFMTLHEEALMPLAPLVYPLSLIHRVLQEPGSQPLRIIDLGAGTGIATRLLLQEAHKYGGIQSLLAVDPSPGMLSHLRTTLCDANDGWVARLTRQGIVPPKLRVEIKQGTFDCFDGGHDNDLVVIAQAWHWCPDFDRALSQIAQSLRPGGILALIWNLEDRDAATWVAQLRDLYEQFEDNTPQYRHMRWHAMYDAPSFARYFETLEPIHIRYTLPTDMSGVINRMLSKSYITVLDKDRQADLSAQAEALLTKPEMDRTMLDSAQQIWAYPYRTGMW</sequence>